<comment type="caution">
    <text evidence="2">The sequence shown here is derived from an EMBL/GenBank/DDBJ whole genome shotgun (WGS) entry which is preliminary data.</text>
</comment>
<evidence type="ECO:0000313" key="2">
    <source>
        <dbReference type="EMBL" id="MCA0154241.1"/>
    </source>
</evidence>
<dbReference type="PANTHER" id="PTHR43777">
    <property type="entry name" value="MOLYBDENUM COFACTOR CYTIDYLYLTRANSFERASE"/>
    <property type="match status" value="1"/>
</dbReference>
<feature type="domain" description="MobA-like NTP transferase" evidence="1">
    <location>
        <begin position="6"/>
        <end position="161"/>
    </location>
</feature>
<evidence type="ECO:0000313" key="3">
    <source>
        <dbReference type="Proteomes" id="UP001198402"/>
    </source>
</evidence>
<accession>A0ABS7Y2U3</accession>
<dbReference type="RefSeq" id="WP_224479189.1">
    <property type="nucleotide sequence ID" value="NZ_JAIUJS010000009.1"/>
</dbReference>
<dbReference type="InterPro" id="IPR025877">
    <property type="entry name" value="MobA-like_NTP_Trfase"/>
</dbReference>
<organism evidence="2 3">
    <name type="scientific">Winogradskyella vincentii</name>
    <dbReference type="NCBI Taxonomy" id="2877122"/>
    <lineage>
        <taxon>Bacteria</taxon>
        <taxon>Pseudomonadati</taxon>
        <taxon>Bacteroidota</taxon>
        <taxon>Flavobacteriia</taxon>
        <taxon>Flavobacteriales</taxon>
        <taxon>Flavobacteriaceae</taxon>
        <taxon>Winogradskyella</taxon>
    </lineage>
</organism>
<dbReference type="EMBL" id="JAIUJS010000009">
    <property type="protein sequence ID" value="MCA0154241.1"/>
    <property type="molecule type" value="Genomic_DNA"/>
</dbReference>
<name>A0ABS7Y2U3_9FLAO</name>
<dbReference type="SUPFAM" id="SSF53448">
    <property type="entry name" value="Nucleotide-diphospho-sugar transferases"/>
    <property type="match status" value="1"/>
</dbReference>
<dbReference type="Pfam" id="PF12804">
    <property type="entry name" value="NTP_transf_3"/>
    <property type="match status" value="1"/>
</dbReference>
<sequence>MKTAILILAAGNSRRMGTPKQLLKHGDTTMLGQVINNSLKSRASSVHVVLGAHANLIRPNLPKNISVIINKEFEKGLSSSIIKGVTELQHYDSVIIALGDQPLVTSNYFNELIELCIKKPNKIIASKYEKHNGVPAIFPSQFYSELLNLKGDTGAKSLLNSNYQLVQVIETPVNLFDVDTPHDYELLNKN</sequence>
<proteinExistence type="predicted"/>
<keyword evidence="3" id="KW-1185">Reference proteome</keyword>
<gene>
    <name evidence="2" type="ORF">LBV24_13515</name>
</gene>
<dbReference type="CDD" id="cd04182">
    <property type="entry name" value="GT_2_like_f"/>
    <property type="match status" value="1"/>
</dbReference>
<dbReference type="InterPro" id="IPR029044">
    <property type="entry name" value="Nucleotide-diphossugar_trans"/>
</dbReference>
<reference evidence="3" key="1">
    <citation type="submission" date="2023-07" db="EMBL/GenBank/DDBJ databases">
        <authorList>
            <person name="Yue Y."/>
        </authorList>
    </citation>
    <scope>NUCLEOTIDE SEQUENCE [LARGE SCALE GENOMIC DNA]</scope>
    <source>
        <strain evidence="3">2Y89</strain>
    </source>
</reference>
<protein>
    <submittedName>
        <fullName evidence="2">Nucleotidyltransferase family protein</fullName>
    </submittedName>
</protein>
<evidence type="ECO:0000259" key="1">
    <source>
        <dbReference type="Pfam" id="PF12804"/>
    </source>
</evidence>
<dbReference type="Proteomes" id="UP001198402">
    <property type="component" value="Unassembled WGS sequence"/>
</dbReference>
<dbReference type="PANTHER" id="PTHR43777:SF1">
    <property type="entry name" value="MOLYBDENUM COFACTOR CYTIDYLYLTRANSFERASE"/>
    <property type="match status" value="1"/>
</dbReference>
<dbReference type="Gene3D" id="3.90.550.10">
    <property type="entry name" value="Spore Coat Polysaccharide Biosynthesis Protein SpsA, Chain A"/>
    <property type="match status" value="1"/>
</dbReference>